<reference evidence="9" key="1">
    <citation type="journal article" date="2019" name="Int. J. Syst. Evol. Microbiol.">
        <title>The Global Catalogue of Microorganisms (GCM) 10K type strain sequencing project: providing services to taxonomists for standard genome sequencing and annotation.</title>
        <authorList>
            <consortium name="The Broad Institute Genomics Platform"/>
            <consortium name="The Broad Institute Genome Sequencing Center for Infectious Disease"/>
            <person name="Wu L."/>
            <person name="Ma J."/>
        </authorList>
    </citation>
    <scope>NUCLEOTIDE SEQUENCE [LARGE SCALE GENOMIC DNA]</scope>
    <source>
        <strain evidence="9">DFY28</strain>
    </source>
</reference>
<feature type="transmembrane region" description="Helical" evidence="7">
    <location>
        <begin position="75"/>
        <end position="98"/>
    </location>
</feature>
<evidence type="ECO:0000256" key="6">
    <source>
        <dbReference type="SAM" id="MobiDB-lite"/>
    </source>
</evidence>
<keyword evidence="5 7" id="KW-0472">Membrane</keyword>
<feature type="transmembrane region" description="Helical" evidence="7">
    <location>
        <begin position="479"/>
        <end position="502"/>
    </location>
</feature>
<feature type="transmembrane region" description="Helical" evidence="7">
    <location>
        <begin position="240"/>
        <end position="265"/>
    </location>
</feature>
<feature type="transmembrane region" description="Helical" evidence="7">
    <location>
        <begin position="110"/>
        <end position="128"/>
    </location>
</feature>
<feature type="transmembrane region" description="Helical" evidence="7">
    <location>
        <begin position="532"/>
        <end position="552"/>
    </location>
</feature>
<name>A0ABW1QUK4_9ACTN</name>
<evidence type="ECO:0000256" key="2">
    <source>
        <dbReference type="ARBA" id="ARBA00022475"/>
    </source>
</evidence>
<evidence type="ECO:0000313" key="9">
    <source>
        <dbReference type="Proteomes" id="UP001596098"/>
    </source>
</evidence>
<dbReference type="PANTHER" id="PTHR30482:SF10">
    <property type="entry name" value="HIGH-AFFINITY BRANCHED-CHAIN AMINO ACID TRANSPORT PROTEIN BRAE"/>
    <property type="match status" value="1"/>
</dbReference>
<feature type="transmembrane region" description="Helical" evidence="7">
    <location>
        <begin position="612"/>
        <end position="633"/>
    </location>
</feature>
<accession>A0ABW1QUK4</accession>
<keyword evidence="4 7" id="KW-1133">Transmembrane helix</keyword>
<evidence type="ECO:0000256" key="3">
    <source>
        <dbReference type="ARBA" id="ARBA00022692"/>
    </source>
</evidence>
<dbReference type="Proteomes" id="UP001596098">
    <property type="component" value="Unassembled WGS sequence"/>
</dbReference>
<evidence type="ECO:0000256" key="5">
    <source>
        <dbReference type="ARBA" id="ARBA00023136"/>
    </source>
</evidence>
<feature type="transmembrane region" description="Helical" evidence="7">
    <location>
        <begin position="328"/>
        <end position="348"/>
    </location>
</feature>
<keyword evidence="9" id="KW-1185">Reference proteome</keyword>
<keyword evidence="2" id="KW-1003">Cell membrane</keyword>
<dbReference type="RefSeq" id="WP_128219729.1">
    <property type="nucleotide sequence ID" value="NZ_CP034929.1"/>
</dbReference>
<dbReference type="InterPro" id="IPR043428">
    <property type="entry name" value="LivM-like"/>
</dbReference>
<evidence type="ECO:0000313" key="8">
    <source>
        <dbReference type="EMBL" id="MFC6152607.1"/>
    </source>
</evidence>
<feature type="transmembrane region" description="Helical" evidence="7">
    <location>
        <begin position="157"/>
        <end position="174"/>
    </location>
</feature>
<feature type="transmembrane region" description="Helical" evidence="7">
    <location>
        <begin position="431"/>
        <end position="447"/>
    </location>
</feature>
<gene>
    <name evidence="8" type="ORF">ACFPWU_02875</name>
</gene>
<dbReference type="InterPro" id="IPR001851">
    <property type="entry name" value="ABC_transp_permease"/>
</dbReference>
<evidence type="ECO:0000256" key="4">
    <source>
        <dbReference type="ARBA" id="ARBA00022989"/>
    </source>
</evidence>
<feature type="transmembrane region" description="Helical" evidence="7">
    <location>
        <begin position="6"/>
        <end position="27"/>
    </location>
</feature>
<feature type="transmembrane region" description="Helical" evidence="7">
    <location>
        <begin position="360"/>
        <end position="385"/>
    </location>
</feature>
<feature type="transmembrane region" description="Helical" evidence="7">
    <location>
        <begin position="405"/>
        <end position="424"/>
    </location>
</feature>
<dbReference type="EMBL" id="JBHSQI010000002">
    <property type="protein sequence ID" value="MFC6152607.1"/>
    <property type="molecule type" value="Genomic_DNA"/>
</dbReference>
<sequence length="660" mass="68144">MDQVLQFAVIGLSAGAVYAVLASSLVAVYSATGLINFAQGAVALWALWQTAALQYDGTLVLPVGSVSLSEGPLSTWPAVLIGVLSGVVWSLAAHFLVFKPLRKAPALAQVVASIGVLLLLISLVSLRFDSISIYQVTSPFTDEAIAVGEVTLSRNNLVLAAVALVVALCLWAYFRFTTPGIATRAAAESEQAARLMGFSPDRLAVVVWAITGAASSFVVILAAAKLGLSPTTYAFHVVPALAVALIGRMTSVVVAAVAGLVLGALQSDVTYLTTKQWWPDWIQPSVVDVLPLLIVVVTLFAFGGKIPARGNTGEVRMPAVPTPSFKPVVFVGLVAIVAVAMVLTSGTWRYAVISSVIMTVLALSVVLLTGYLGQISVATIAFAGIGGFLLSKLGNSWGVPFPANMLLAVLGATVVGVVVGLPALRIRGAQLAVVTMAAAVALQNFVLNNTALTPITGNPVKSPELFGYSFGVTQGSTPITLQFGLFALFFTALMTWAVIAILRGATGRAFLAVRSNERAAASAGIDVAGTKVLGFALSSFLAGVGGCLIAFSHGHVSGSSYSIVAGLTLLAMVYLGGITSVSGAVIAGVAAPLGLLYTLLNNTFEAGQYYSLIASLLLIVTAVLNPTGIAGTVHSLRQHLKQSHDEPTPTPVETKEPVHA</sequence>
<feature type="region of interest" description="Disordered" evidence="6">
    <location>
        <begin position="640"/>
        <end position="660"/>
    </location>
</feature>
<proteinExistence type="predicted"/>
<evidence type="ECO:0000256" key="7">
    <source>
        <dbReference type="SAM" id="Phobius"/>
    </source>
</evidence>
<comment type="caution">
    <text evidence="8">The sequence shown here is derived from an EMBL/GenBank/DDBJ whole genome shotgun (WGS) entry which is preliminary data.</text>
</comment>
<evidence type="ECO:0000256" key="1">
    <source>
        <dbReference type="ARBA" id="ARBA00004651"/>
    </source>
</evidence>
<dbReference type="PANTHER" id="PTHR30482">
    <property type="entry name" value="HIGH-AFFINITY BRANCHED-CHAIN AMINO ACID TRANSPORT SYSTEM PERMEASE"/>
    <property type="match status" value="1"/>
</dbReference>
<keyword evidence="3 7" id="KW-0812">Transmembrane</keyword>
<dbReference type="Pfam" id="PF02653">
    <property type="entry name" value="BPD_transp_2"/>
    <property type="match status" value="2"/>
</dbReference>
<feature type="transmembrane region" description="Helical" evidence="7">
    <location>
        <begin position="203"/>
        <end position="228"/>
    </location>
</feature>
<dbReference type="CDD" id="cd06581">
    <property type="entry name" value="TM_PBP1_LivM_like"/>
    <property type="match status" value="1"/>
</dbReference>
<comment type="subcellular location">
    <subcellularLocation>
        <location evidence="1">Cell membrane</location>
        <topology evidence="1">Multi-pass membrane protein</topology>
    </subcellularLocation>
</comment>
<feature type="transmembrane region" description="Helical" evidence="7">
    <location>
        <begin position="286"/>
        <end position="308"/>
    </location>
</feature>
<organism evidence="8 9">
    <name type="scientific">Nocardioides yefusunii</name>
    <dbReference type="NCBI Taxonomy" id="2500546"/>
    <lineage>
        <taxon>Bacteria</taxon>
        <taxon>Bacillati</taxon>
        <taxon>Actinomycetota</taxon>
        <taxon>Actinomycetes</taxon>
        <taxon>Propionibacteriales</taxon>
        <taxon>Nocardioidaceae</taxon>
        <taxon>Nocardioides</taxon>
    </lineage>
</organism>
<feature type="compositionally biased region" description="Basic and acidic residues" evidence="6">
    <location>
        <begin position="642"/>
        <end position="660"/>
    </location>
</feature>
<protein>
    <submittedName>
        <fullName evidence="8">ABC transporter permease</fullName>
    </submittedName>
</protein>
<feature type="transmembrane region" description="Helical" evidence="7">
    <location>
        <begin position="34"/>
        <end position="55"/>
    </location>
</feature>
<feature type="transmembrane region" description="Helical" evidence="7">
    <location>
        <begin position="583"/>
        <end position="600"/>
    </location>
</feature>
<dbReference type="CDD" id="cd06582">
    <property type="entry name" value="TM_PBP1_LivH_like"/>
    <property type="match status" value="1"/>
</dbReference>